<feature type="transmembrane region" description="Helical" evidence="7">
    <location>
        <begin position="788"/>
        <end position="813"/>
    </location>
</feature>
<evidence type="ECO:0000256" key="4">
    <source>
        <dbReference type="ARBA" id="ARBA00022989"/>
    </source>
</evidence>
<keyword evidence="4 7" id="KW-1133">Transmembrane helix</keyword>
<dbReference type="InterPro" id="IPR050250">
    <property type="entry name" value="Macrolide_Exporter_MacB"/>
</dbReference>
<feature type="transmembrane region" description="Helical" evidence="7">
    <location>
        <begin position="395"/>
        <end position="414"/>
    </location>
</feature>
<evidence type="ECO:0000256" key="7">
    <source>
        <dbReference type="SAM" id="Phobius"/>
    </source>
</evidence>
<dbReference type="PANTHER" id="PTHR30572">
    <property type="entry name" value="MEMBRANE COMPONENT OF TRANSPORTER-RELATED"/>
    <property type="match status" value="1"/>
</dbReference>
<dbReference type="InterPro" id="IPR003838">
    <property type="entry name" value="ABC3_permease_C"/>
</dbReference>
<keyword evidence="5 7" id="KW-0472">Membrane</keyword>
<comment type="subcellular location">
    <subcellularLocation>
        <location evidence="1">Cell membrane</location>
        <topology evidence="1">Multi-pass membrane protein</topology>
    </subcellularLocation>
</comment>
<dbReference type="Proteomes" id="UP001235744">
    <property type="component" value="Chromosome"/>
</dbReference>
<keyword evidence="10" id="KW-1185">Reference proteome</keyword>
<dbReference type="RefSeq" id="WP_306070632.1">
    <property type="nucleotide sequence ID" value="NZ_CP120988.1"/>
</dbReference>
<evidence type="ECO:0000256" key="5">
    <source>
        <dbReference type="ARBA" id="ARBA00023136"/>
    </source>
</evidence>
<feature type="domain" description="ABC3 transporter permease C-terminal" evidence="8">
    <location>
        <begin position="256"/>
        <end position="374"/>
    </location>
</feature>
<accession>A0ABY9IRP4</accession>
<feature type="transmembrane region" description="Helical" evidence="7">
    <location>
        <begin position="426"/>
        <end position="445"/>
    </location>
</feature>
<evidence type="ECO:0000313" key="10">
    <source>
        <dbReference type="Proteomes" id="UP001235744"/>
    </source>
</evidence>
<evidence type="ECO:0000256" key="2">
    <source>
        <dbReference type="ARBA" id="ARBA00022475"/>
    </source>
</evidence>
<evidence type="ECO:0000313" key="9">
    <source>
        <dbReference type="EMBL" id="WLQ58073.1"/>
    </source>
</evidence>
<evidence type="ECO:0000256" key="3">
    <source>
        <dbReference type="ARBA" id="ARBA00022692"/>
    </source>
</evidence>
<feature type="transmembrane region" description="Helical" evidence="7">
    <location>
        <begin position="251"/>
        <end position="277"/>
    </location>
</feature>
<keyword evidence="3 7" id="KW-0812">Transmembrane</keyword>
<name>A0ABY9IRP4_9ACTN</name>
<dbReference type="EMBL" id="CP120988">
    <property type="protein sequence ID" value="WLQ58073.1"/>
    <property type="molecule type" value="Genomic_DNA"/>
</dbReference>
<feature type="transmembrane region" description="Helical" evidence="7">
    <location>
        <begin position="754"/>
        <end position="776"/>
    </location>
</feature>
<feature type="transmembrane region" description="Helical" evidence="7">
    <location>
        <begin position="701"/>
        <end position="719"/>
    </location>
</feature>
<evidence type="ECO:0000256" key="1">
    <source>
        <dbReference type="ARBA" id="ARBA00004651"/>
    </source>
</evidence>
<keyword evidence="2" id="KW-1003">Cell membrane</keyword>
<dbReference type="PANTHER" id="PTHR30572:SF4">
    <property type="entry name" value="ABC TRANSPORTER PERMEASE YTRF"/>
    <property type="match status" value="1"/>
</dbReference>
<dbReference type="Pfam" id="PF02687">
    <property type="entry name" value="FtsX"/>
    <property type="match status" value="2"/>
</dbReference>
<protein>
    <submittedName>
        <fullName evidence="9">ABC transporter permease</fullName>
    </submittedName>
</protein>
<feature type="domain" description="ABC3 transporter permease C-terminal" evidence="8">
    <location>
        <begin position="705"/>
        <end position="821"/>
    </location>
</feature>
<organism evidence="9 10">
    <name type="scientific">Streptomyces poriferorum</name>
    <dbReference type="NCBI Taxonomy" id="2798799"/>
    <lineage>
        <taxon>Bacteria</taxon>
        <taxon>Bacillati</taxon>
        <taxon>Actinomycetota</taxon>
        <taxon>Actinomycetes</taxon>
        <taxon>Kitasatosporales</taxon>
        <taxon>Streptomycetaceae</taxon>
        <taxon>Streptomyces</taxon>
    </lineage>
</organism>
<gene>
    <name evidence="9" type="ORF">P8A19_22755</name>
</gene>
<comment type="similarity">
    <text evidence="6">Belongs to the ABC-4 integral membrane protein family.</text>
</comment>
<evidence type="ECO:0000259" key="8">
    <source>
        <dbReference type="Pfam" id="PF02687"/>
    </source>
</evidence>
<proteinExistence type="inferred from homology"/>
<sequence>MLNVVLRGMRTRWVTFVGSFVALALGVGIVAATGLALAATFDAPRHGPERFAAAPVVVRGEDRLRVRTPIGVRTQELTSPRPVPAELVTALAELGRTVEDRTFSVTVGSARLDGDGEGTVGHPWPVAAATPYRLATGRAPAADGEVVVTAGNGSDVRTGERITVTTGSGTVARTVVGTVRPAGFETAVFFTAAEAARVSPAVDAVVVHADPAVVRAVVAHEDRMVVLTGDDRRRADPDPDRDAEALVSVNALLGTAAGITVFVSVFVVASTFSFAVAQRRREFGLLRTAGATPGQVRRTVYAEAAVIGVLASAAGCRMGALGAPRLASWMAGEHIAPHWFVIGDQNWPLHTAFWTGVAVALAGAVAASRRAGRVGPVEALRESAVDSGSMPLSRVLLGAAVLLTGAALLGIALVQDPGSLLKRKTYVTQPMLLIVGCALFAPVLVRPVTRFLAWAPAQLPGATGVLARENASAGLRRTSAVAAPVIVTVALAASLMGTTATLDEARAAEARTQVTSDFVVTAATGGAALPAEFVERARRIPGAVVSASRSTSVTVLEEGTALVTSEARAVDPDDAAAVSELPVVAGGLAGLDDGSLVVNEEWMTTRVGARVGVWLADGRKVTLRVAAVLSTGTGNNGVYVTPRNSGGAAVDRVDVKVRDGAGRSAVAAQLAAAGRATGTEVATRAGWLAESHRRTGGNTRLGLLMILLIAVVYTGIALANTQVMATSDRVRDLVVLRLAGATKAQVLRLVGVEALVVVAVGAVLGGAVAALNLLGVRTALALLDVRSAVVVPWGTIGSVVAVSALLAVVFAVLPASLVLRVGPAGRGLSRRAR</sequence>
<reference evidence="9 10" key="1">
    <citation type="submission" date="2023-03" db="EMBL/GenBank/DDBJ databases">
        <title>Isolation and description of six Streptomyces strains from soil environments, able to metabolize different microbial glucans.</title>
        <authorList>
            <person name="Widen T."/>
            <person name="Larsbrink J."/>
        </authorList>
    </citation>
    <scope>NUCLEOTIDE SEQUENCE [LARGE SCALE GENOMIC DNA]</scope>
    <source>
        <strain evidence="9 10">Alt2</strain>
    </source>
</reference>
<evidence type="ECO:0000256" key="6">
    <source>
        <dbReference type="ARBA" id="ARBA00038076"/>
    </source>
</evidence>